<evidence type="ECO:0000313" key="2">
    <source>
        <dbReference type="Proteomes" id="UP000426246"/>
    </source>
</evidence>
<organism evidence="1 2">
    <name type="scientific">Paenibacillus psychroresistens</name>
    <dbReference type="NCBI Taxonomy" id="1778678"/>
    <lineage>
        <taxon>Bacteria</taxon>
        <taxon>Bacillati</taxon>
        <taxon>Bacillota</taxon>
        <taxon>Bacilli</taxon>
        <taxon>Bacillales</taxon>
        <taxon>Paenibacillaceae</taxon>
        <taxon>Paenibacillus</taxon>
    </lineage>
</organism>
<dbReference type="KEGG" id="ppsc:EHS13_11520"/>
<dbReference type="Proteomes" id="UP000426246">
    <property type="component" value="Chromosome"/>
</dbReference>
<name>A0A6B8RJ99_9BACL</name>
<dbReference type="RefSeq" id="WP_155700503.1">
    <property type="nucleotide sequence ID" value="NZ_CP034235.1"/>
</dbReference>
<dbReference type="OrthoDB" id="9813301at2"/>
<keyword evidence="2" id="KW-1185">Reference proteome</keyword>
<dbReference type="InterPro" id="IPR007391">
    <property type="entry name" value="Vancomycin_resist_VanW"/>
</dbReference>
<dbReference type="AlphaFoldDB" id="A0A6B8RJ99"/>
<gene>
    <name evidence="1" type="ORF">EHS13_11520</name>
</gene>
<sequence>MIKQALVKLPFAYQLRILQLKLKRGTRNLFVKFAEQKLSEPIRFDPFPDEKRVLPFGSGASIYYNYVDLRFVNPTQHKLQFKIWVTEQHLKGILYNDQDWPFSYHVEERKHQFHQKSGKNYRQNEIWRRVIDKRTGNTMEEQLMIHNYSEVKYEIDDIKMRLENV</sequence>
<protein>
    <submittedName>
        <fullName evidence="1">Uncharacterized protein</fullName>
    </submittedName>
</protein>
<dbReference type="EMBL" id="CP034235">
    <property type="protein sequence ID" value="QGQ95466.1"/>
    <property type="molecule type" value="Genomic_DNA"/>
</dbReference>
<proteinExistence type="predicted"/>
<accession>A0A6B8RJ99</accession>
<reference evidence="2" key="1">
    <citation type="submission" date="2018-11" db="EMBL/GenBank/DDBJ databases">
        <title>Complete genome sequence of Paenibacillus sp. ML311-T8.</title>
        <authorList>
            <person name="Nam Y.-D."/>
            <person name="Kang J."/>
            <person name="Chung W.-H."/>
            <person name="Park Y.S."/>
        </authorList>
    </citation>
    <scope>NUCLEOTIDE SEQUENCE [LARGE SCALE GENOMIC DNA]</scope>
    <source>
        <strain evidence="2">ML311-T8</strain>
    </source>
</reference>
<evidence type="ECO:0000313" key="1">
    <source>
        <dbReference type="EMBL" id="QGQ95466.1"/>
    </source>
</evidence>
<dbReference type="Pfam" id="PF04294">
    <property type="entry name" value="VanW"/>
    <property type="match status" value="1"/>
</dbReference>